<evidence type="ECO:0000256" key="1">
    <source>
        <dbReference type="SAM" id="MobiDB-lite"/>
    </source>
</evidence>
<feature type="region of interest" description="Disordered" evidence="1">
    <location>
        <begin position="1"/>
        <end position="21"/>
    </location>
</feature>
<keyword evidence="3" id="KW-1185">Reference proteome</keyword>
<sequence length="203" mass="20333">MYTRAPRLSTPPLQPVRAKPNLNSYPHLRREDDIASHLPFIYFSDDNMRLALGKLAVLPILAVVLVPEVGGQVTATGAPITVEPISSFQPITGSGSVTSLPIPTLRSLTSVAGSSTGIPTGILPSGVSSSGASSASSSTSAASTSSPPGGILSSAPAPSSTQSGSSSLTTPSSTNAAIGGSLAPAHAASLWAILAYVVGREVM</sequence>
<dbReference type="Proteomes" id="UP000053257">
    <property type="component" value="Unassembled WGS sequence"/>
</dbReference>
<proteinExistence type="predicted"/>
<dbReference type="AlphaFoldDB" id="A0A0C3RXH4"/>
<feature type="region of interest" description="Disordered" evidence="1">
    <location>
        <begin position="133"/>
        <end position="172"/>
    </location>
</feature>
<gene>
    <name evidence="2" type="ORF">PHLGIDRAFT_128214</name>
</gene>
<protein>
    <submittedName>
        <fullName evidence="2">Uncharacterized protein</fullName>
    </submittedName>
</protein>
<accession>A0A0C3RXH4</accession>
<reference evidence="2 3" key="1">
    <citation type="journal article" date="2014" name="PLoS Genet.">
        <title>Analysis of the Phlebiopsis gigantea genome, transcriptome and secretome provides insight into its pioneer colonization strategies of wood.</title>
        <authorList>
            <person name="Hori C."/>
            <person name="Ishida T."/>
            <person name="Igarashi K."/>
            <person name="Samejima M."/>
            <person name="Suzuki H."/>
            <person name="Master E."/>
            <person name="Ferreira P."/>
            <person name="Ruiz-Duenas F.J."/>
            <person name="Held B."/>
            <person name="Canessa P."/>
            <person name="Larrondo L.F."/>
            <person name="Schmoll M."/>
            <person name="Druzhinina I.S."/>
            <person name="Kubicek C.P."/>
            <person name="Gaskell J.A."/>
            <person name="Kersten P."/>
            <person name="St John F."/>
            <person name="Glasner J."/>
            <person name="Sabat G."/>
            <person name="Splinter BonDurant S."/>
            <person name="Syed K."/>
            <person name="Yadav J."/>
            <person name="Mgbeahuruike A.C."/>
            <person name="Kovalchuk A."/>
            <person name="Asiegbu F.O."/>
            <person name="Lackner G."/>
            <person name="Hoffmeister D."/>
            <person name="Rencoret J."/>
            <person name="Gutierrez A."/>
            <person name="Sun H."/>
            <person name="Lindquist E."/>
            <person name="Barry K."/>
            <person name="Riley R."/>
            <person name="Grigoriev I.V."/>
            <person name="Henrissat B."/>
            <person name="Kues U."/>
            <person name="Berka R.M."/>
            <person name="Martinez A.T."/>
            <person name="Covert S.F."/>
            <person name="Blanchette R.A."/>
            <person name="Cullen D."/>
        </authorList>
    </citation>
    <scope>NUCLEOTIDE SEQUENCE [LARGE SCALE GENOMIC DNA]</scope>
    <source>
        <strain evidence="2 3">11061_1 CR5-6</strain>
    </source>
</reference>
<organism evidence="2 3">
    <name type="scientific">Phlebiopsis gigantea (strain 11061_1 CR5-6)</name>
    <name type="common">White-rot fungus</name>
    <name type="synonym">Peniophora gigantea</name>
    <dbReference type="NCBI Taxonomy" id="745531"/>
    <lineage>
        <taxon>Eukaryota</taxon>
        <taxon>Fungi</taxon>
        <taxon>Dikarya</taxon>
        <taxon>Basidiomycota</taxon>
        <taxon>Agaricomycotina</taxon>
        <taxon>Agaricomycetes</taxon>
        <taxon>Polyporales</taxon>
        <taxon>Phanerochaetaceae</taxon>
        <taxon>Phlebiopsis</taxon>
    </lineage>
</organism>
<dbReference type="HOGENOM" id="CLU_1349371_0_0_1"/>
<name>A0A0C3RXH4_PHLG1</name>
<evidence type="ECO:0000313" key="2">
    <source>
        <dbReference type="EMBL" id="KIP06581.1"/>
    </source>
</evidence>
<dbReference type="EMBL" id="KN840515">
    <property type="protein sequence ID" value="KIP06581.1"/>
    <property type="molecule type" value="Genomic_DNA"/>
</dbReference>
<evidence type="ECO:0000313" key="3">
    <source>
        <dbReference type="Proteomes" id="UP000053257"/>
    </source>
</evidence>